<dbReference type="GO" id="GO:0046486">
    <property type="term" value="P:glycerolipid metabolic process"/>
    <property type="evidence" value="ECO:0007669"/>
    <property type="project" value="UniProtKB-ARBA"/>
</dbReference>
<dbReference type="InterPro" id="IPR016035">
    <property type="entry name" value="Acyl_Trfase/lysoPLipase"/>
</dbReference>
<evidence type="ECO:0000256" key="2">
    <source>
        <dbReference type="ARBA" id="ARBA00022963"/>
    </source>
</evidence>
<evidence type="ECO:0000313" key="7">
    <source>
        <dbReference type="Proteomes" id="UP000574317"/>
    </source>
</evidence>
<dbReference type="Proteomes" id="UP000574317">
    <property type="component" value="Unassembled WGS sequence"/>
</dbReference>
<dbReference type="PANTHER" id="PTHR24185">
    <property type="entry name" value="CALCIUM-INDEPENDENT PHOSPHOLIPASE A2-GAMMA"/>
    <property type="match status" value="1"/>
</dbReference>
<organism evidence="6 7">
    <name type="scientific">Fusarium napiforme</name>
    <dbReference type="NCBI Taxonomy" id="42672"/>
    <lineage>
        <taxon>Eukaryota</taxon>
        <taxon>Fungi</taxon>
        <taxon>Dikarya</taxon>
        <taxon>Ascomycota</taxon>
        <taxon>Pezizomycotina</taxon>
        <taxon>Sordariomycetes</taxon>
        <taxon>Hypocreomycetidae</taxon>
        <taxon>Hypocreales</taxon>
        <taxon>Nectriaceae</taxon>
        <taxon>Fusarium</taxon>
        <taxon>Fusarium fujikuroi species complex</taxon>
    </lineage>
</organism>
<dbReference type="CDD" id="cd07216">
    <property type="entry name" value="Pat17_PNPLA8_PNPLA9_like3"/>
    <property type="match status" value="1"/>
</dbReference>
<dbReference type="GO" id="GO:0016020">
    <property type="term" value="C:membrane"/>
    <property type="evidence" value="ECO:0007669"/>
    <property type="project" value="TreeGrafter"/>
</dbReference>
<evidence type="ECO:0000259" key="5">
    <source>
        <dbReference type="PROSITE" id="PS51635"/>
    </source>
</evidence>
<dbReference type="AlphaFoldDB" id="A0A8H5NH89"/>
<dbReference type="PROSITE" id="PS51635">
    <property type="entry name" value="PNPLA"/>
    <property type="match status" value="1"/>
</dbReference>
<comment type="caution">
    <text evidence="6">The sequence shown here is derived from an EMBL/GenBank/DDBJ whole genome shotgun (WGS) entry which is preliminary data.</text>
</comment>
<proteinExistence type="predicted"/>
<accession>A0A8H5NH89</accession>
<dbReference type="GO" id="GO:0019369">
    <property type="term" value="P:arachidonate metabolic process"/>
    <property type="evidence" value="ECO:0007669"/>
    <property type="project" value="TreeGrafter"/>
</dbReference>
<sequence>MLTASELEELPVLPNDTGDFAEGTYTIPCHKKKELEAEGPDIVHKIWFHTQPLDTDTIQRIHSMKLVAKSRDQGFSDDPLAGNWTWFEIAILKTKYSEEPRVKDGIQLVWVSHRNRFLSNDYGWEEGVEFGKDHDIFRVLEAAWKIKARTGYLVLDIGAPVSRKALQYGQTKQTVLSIQEVFDEVNTSILPNSMQISAPPSDLLFRAEMLTTAGEKPLRVLSLDGGGVRGVAALMHLDAIMKKVAPGKKPCEVFDMIGGTSTGGFIAIMLGRLQMTIEDALKNYKKFMGTVFPTSRWTTVSLVKSGSKWDASELEKCIKQLVQEQLGQDPDQVLLLDEESAKTCKVFVMATRQEGANNQAPVLFRSYENPLEKSELPGIKLWEAARATSAAPMYFAPLEVGGYKFLDGGLQANNPMGWLWNEVLSVFGPARSTNCFLSIGTGIAAAKALGDVRNLKGFTESVASIATNSEITNLLFRSLINAFAPRPMAKKYYRFNVGDGLPEWTEDENGNWTWKQLETRVEGGVAEMDDITAIDATEEQAKKYIALAGAQKMIEECAERLTDLKAAALYKSMTIGLFLSPIETLTLLTAIMDLDDIVKEVDGKLVTKIDIDPPTGWTNDFEAVNGFDWADEGHIAGVIDGIGLKGKPKPLFGNTGEQKDVIFQAGDKLYVYQPDTEDVFRLQDYTDIESLVTAMNDIGPGCTIQYCHRQASHETRIAQCPGASAQRIQDYAIGTPR</sequence>
<feature type="domain" description="PNPLA" evidence="5">
    <location>
        <begin position="221"/>
        <end position="420"/>
    </location>
</feature>
<feature type="short sequence motif" description="GXSXG" evidence="4">
    <location>
        <begin position="259"/>
        <end position="263"/>
    </location>
</feature>
<dbReference type="GO" id="GO:0047499">
    <property type="term" value="F:calcium-independent phospholipase A2 activity"/>
    <property type="evidence" value="ECO:0007669"/>
    <property type="project" value="TreeGrafter"/>
</dbReference>
<feature type="short sequence motif" description="DGA/G" evidence="4">
    <location>
        <begin position="407"/>
        <end position="409"/>
    </location>
</feature>
<protein>
    <submittedName>
        <fullName evidence="6">Calcium-independent phospholipase A2-gamma</fullName>
    </submittedName>
</protein>
<keyword evidence="3 4" id="KW-0443">Lipid metabolism</keyword>
<evidence type="ECO:0000313" key="6">
    <source>
        <dbReference type="EMBL" id="KAF5566257.1"/>
    </source>
</evidence>
<dbReference type="GO" id="GO:0016042">
    <property type="term" value="P:lipid catabolic process"/>
    <property type="evidence" value="ECO:0007669"/>
    <property type="project" value="UniProtKB-UniRule"/>
</dbReference>
<dbReference type="Gene3D" id="3.40.1090.10">
    <property type="entry name" value="Cytosolic phospholipase A2 catalytic domain"/>
    <property type="match status" value="1"/>
</dbReference>
<feature type="short sequence motif" description="GXGXXG" evidence="4">
    <location>
        <begin position="225"/>
        <end position="230"/>
    </location>
</feature>
<feature type="active site" description="Nucleophile" evidence="4">
    <location>
        <position position="261"/>
    </location>
</feature>
<keyword evidence="1 4" id="KW-0378">Hydrolase</keyword>
<dbReference type="Pfam" id="PF01734">
    <property type="entry name" value="Patatin"/>
    <property type="match status" value="1"/>
</dbReference>
<name>A0A8H5NH89_9HYPO</name>
<gene>
    <name evidence="6" type="ORF">FNAPI_1256</name>
</gene>
<keyword evidence="7" id="KW-1185">Reference proteome</keyword>
<dbReference type="EMBL" id="JAAOAO010000045">
    <property type="protein sequence ID" value="KAF5566257.1"/>
    <property type="molecule type" value="Genomic_DNA"/>
</dbReference>
<feature type="active site" description="Proton acceptor" evidence="4">
    <location>
        <position position="407"/>
    </location>
</feature>
<keyword evidence="2 4" id="KW-0442">Lipid degradation</keyword>
<dbReference type="SUPFAM" id="SSF52151">
    <property type="entry name" value="FabD/lysophospholipase-like"/>
    <property type="match status" value="1"/>
</dbReference>
<evidence type="ECO:0000256" key="3">
    <source>
        <dbReference type="ARBA" id="ARBA00023098"/>
    </source>
</evidence>
<evidence type="ECO:0000256" key="1">
    <source>
        <dbReference type="ARBA" id="ARBA00022801"/>
    </source>
</evidence>
<dbReference type="PANTHER" id="PTHR24185:SF1">
    <property type="entry name" value="CALCIUM-INDEPENDENT PHOSPHOLIPASE A2-GAMMA"/>
    <property type="match status" value="1"/>
</dbReference>
<dbReference type="InterPro" id="IPR002641">
    <property type="entry name" value="PNPLA_dom"/>
</dbReference>
<evidence type="ECO:0000256" key="4">
    <source>
        <dbReference type="PROSITE-ProRule" id="PRU01161"/>
    </source>
</evidence>
<reference evidence="6 7" key="1">
    <citation type="submission" date="2020-05" db="EMBL/GenBank/DDBJ databases">
        <title>Identification and distribution of gene clusters putatively required for synthesis of sphingolipid metabolism inhibitors in phylogenetically diverse species of the filamentous fungus Fusarium.</title>
        <authorList>
            <person name="Kim H.-S."/>
            <person name="Busman M."/>
            <person name="Brown D.W."/>
            <person name="Divon H."/>
            <person name="Uhlig S."/>
            <person name="Proctor R.H."/>
        </authorList>
    </citation>
    <scope>NUCLEOTIDE SEQUENCE [LARGE SCALE GENOMIC DNA]</scope>
    <source>
        <strain evidence="6 7">NRRL 25196</strain>
    </source>
</reference>